<reference evidence="5 6" key="1">
    <citation type="journal article" date="2014" name="Int. J. Syst. Evol. Microbiol.">
        <title>Celeribacter indicus sp. nov., a polycyclic aromatic hydrocarbon-degrading bacterium from deep-sea sediment and reclassification of Huaishuia halophila as Celeribacter halophilus comb. nov.</title>
        <authorList>
            <person name="Lai Q."/>
            <person name="Cao J."/>
            <person name="Yuan J."/>
            <person name="Li F."/>
            <person name="Shao Z."/>
        </authorList>
    </citation>
    <scope>NUCLEOTIDE SEQUENCE [LARGE SCALE GENOMIC DNA]</scope>
    <source>
        <strain evidence="5">P73</strain>
    </source>
</reference>
<organism evidence="5 6">
    <name type="scientific">Celeribacter indicus</name>
    <dbReference type="NCBI Taxonomy" id="1208324"/>
    <lineage>
        <taxon>Bacteria</taxon>
        <taxon>Pseudomonadati</taxon>
        <taxon>Pseudomonadota</taxon>
        <taxon>Alphaproteobacteria</taxon>
        <taxon>Rhodobacterales</taxon>
        <taxon>Roseobacteraceae</taxon>
        <taxon>Celeribacter</taxon>
    </lineage>
</organism>
<dbReference type="Gene3D" id="1.20.120.530">
    <property type="entry name" value="GntR ligand-binding domain-like"/>
    <property type="match status" value="1"/>
</dbReference>
<dbReference type="AlphaFoldDB" id="A0A0B5E5X5"/>
<dbReference type="PANTHER" id="PTHR43537:SF49">
    <property type="entry name" value="TRANSCRIPTIONAL REGULATORY PROTEIN"/>
    <property type="match status" value="1"/>
</dbReference>
<dbReference type="PANTHER" id="PTHR43537">
    <property type="entry name" value="TRANSCRIPTIONAL REGULATOR, GNTR FAMILY"/>
    <property type="match status" value="1"/>
</dbReference>
<dbReference type="KEGG" id="cid:P73_3711"/>
<dbReference type="SUPFAM" id="SSF48008">
    <property type="entry name" value="GntR ligand-binding domain-like"/>
    <property type="match status" value="1"/>
</dbReference>
<evidence type="ECO:0000256" key="3">
    <source>
        <dbReference type="ARBA" id="ARBA00023163"/>
    </source>
</evidence>
<dbReference type="GO" id="GO:0003677">
    <property type="term" value="F:DNA binding"/>
    <property type="evidence" value="ECO:0007669"/>
    <property type="project" value="UniProtKB-KW"/>
</dbReference>
<accession>A0A0B5E5X5</accession>
<dbReference type="STRING" id="1208324.P73_3711"/>
<dbReference type="Pfam" id="PF00392">
    <property type="entry name" value="GntR"/>
    <property type="match status" value="1"/>
</dbReference>
<dbReference type="InterPro" id="IPR008920">
    <property type="entry name" value="TF_FadR/GntR_C"/>
</dbReference>
<evidence type="ECO:0000256" key="1">
    <source>
        <dbReference type="ARBA" id="ARBA00023015"/>
    </source>
</evidence>
<dbReference type="SUPFAM" id="SSF46785">
    <property type="entry name" value="Winged helix' DNA-binding domain"/>
    <property type="match status" value="1"/>
</dbReference>
<dbReference type="GO" id="GO:0003700">
    <property type="term" value="F:DNA-binding transcription factor activity"/>
    <property type="evidence" value="ECO:0007669"/>
    <property type="project" value="InterPro"/>
</dbReference>
<feature type="domain" description="HTH gntR-type" evidence="4">
    <location>
        <begin position="10"/>
        <end position="77"/>
    </location>
</feature>
<proteinExistence type="predicted"/>
<sequence>MSTKQEDSRGLVSERLASELRRDILDGRLAPGTRLGEVALAERFDVSRGPVRAALNLLNEIGIVTIVPNSGARVRVIGREDAQALYEVRAALEGEVAMLAAQKAGAETARRLRDLLGQHAGEIRARPDGAYLQTGGDRDFHLVIAEMAANPILERYLSRDLYPQLALLRVKHRNVRGRGAEALREHERIAAAIADGDPEVAGLLMRRHIRNSWTALEAQLSETEEDRT</sequence>
<keyword evidence="2" id="KW-0238">DNA-binding</keyword>
<dbReference type="HOGENOM" id="CLU_017584_5_3_5"/>
<keyword evidence="6" id="KW-1185">Reference proteome</keyword>
<dbReference type="InterPro" id="IPR036390">
    <property type="entry name" value="WH_DNA-bd_sf"/>
</dbReference>
<protein>
    <submittedName>
        <fullName evidence="5">GntR family transcriptional regulator</fullName>
    </submittedName>
</protein>
<evidence type="ECO:0000313" key="6">
    <source>
        <dbReference type="Proteomes" id="UP000031521"/>
    </source>
</evidence>
<dbReference type="Gene3D" id="1.10.10.10">
    <property type="entry name" value="Winged helix-like DNA-binding domain superfamily/Winged helix DNA-binding domain"/>
    <property type="match status" value="1"/>
</dbReference>
<evidence type="ECO:0000313" key="5">
    <source>
        <dbReference type="EMBL" id="AJE48426.1"/>
    </source>
</evidence>
<dbReference type="InterPro" id="IPR036388">
    <property type="entry name" value="WH-like_DNA-bd_sf"/>
</dbReference>
<dbReference type="InterPro" id="IPR000524">
    <property type="entry name" value="Tscrpt_reg_HTH_GntR"/>
</dbReference>
<dbReference type="Pfam" id="PF07729">
    <property type="entry name" value="FCD"/>
    <property type="match status" value="1"/>
</dbReference>
<dbReference type="SMART" id="SM00345">
    <property type="entry name" value="HTH_GNTR"/>
    <property type="match status" value="1"/>
</dbReference>
<dbReference type="RefSeq" id="WP_043870759.1">
    <property type="nucleotide sequence ID" value="NZ_CP004393.1"/>
</dbReference>
<dbReference type="Proteomes" id="UP000031521">
    <property type="component" value="Chromosome"/>
</dbReference>
<dbReference type="PROSITE" id="PS50949">
    <property type="entry name" value="HTH_GNTR"/>
    <property type="match status" value="1"/>
</dbReference>
<dbReference type="SMART" id="SM00895">
    <property type="entry name" value="FCD"/>
    <property type="match status" value="1"/>
</dbReference>
<evidence type="ECO:0000259" key="4">
    <source>
        <dbReference type="PROSITE" id="PS50949"/>
    </source>
</evidence>
<dbReference type="CDD" id="cd07377">
    <property type="entry name" value="WHTH_GntR"/>
    <property type="match status" value="1"/>
</dbReference>
<evidence type="ECO:0000256" key="2">
    <source>
        <dbReference type="ARBA" id="ARBA00023125"/>
    </source>
</evidence>
<dbReference type="InterPro" id="IPR011711">
    <property type="entry name" value="GntR_C"/>
</dbReference>
<gene>
    <name evidence="5" type="ORF">P73_3711</name>
</gene>
<name>A0A0B5E5X5_9RHOB</name>
<dbReference type="EMBL" id="CP004393">
    <property type="protein sequence ID" value="AJE48426.1"/>
    <property type="molecule type" value="Genomic_DNA"/>
</dbReference>
<keyword evidence="3" id="KW-0804">Transcription</keyword>
<keyword evidence="1" id="KW-0805">Transcription regulation</keyword>